<evidence type="ECO:0000256" key="1">
    <source>
        <dbReference type="PROSITE-ProRule" id="PRU00708"/>
    </source>
</evidence>
<dbReference type="PROSITE" id="PS51375">
    <property type="entry name" value="PPR"/>
    <property type="match status" value="2"/>
</dbReference>
<accession>A0A9N9G5J3</accession>
<dbReference type="OrthoDB" id="185373at2759"/>
<dbReference type="GO" id="GO:0005739">
    <property type="term" value="C:mitochondrion"/>
    <property type="evidence" value="ECO:0007669"/>
    <property type="project" value="TreeGrafter"/>
</dbReference>
<feature type="repeat" description="PPR" evidence="1">
    <location>
        <begin position="599"/>
        <end position="633"/>
    </location>
</feature>
<dbReference type="EMBL" id="CAJVPL010001683">
    <property type="protein sequence ID" value="CAG8582979.1"/>
    <property type="molecule type" value="Genomic_DNA"/>
</dbReference>
<evidence type="ECO:0000313" key="3">
    <source>
        <dbReference type="Proteomes" id="UP000789831"/>
    </source>
</evidence>
<dbReference type="GO" id="GO:0006396">
    <property type="term" value="P:RNA processing"/>
    <property type="evidence" value="ECO:0007669"/>
    <property type="project" value="TreeGrafter"/>
</dbReference>
<dbReference type="NCBIfam" id="TIGR00756">
    <property type="entry name" value="PPR"/>
    <property type="match status" value="2"/>
</dbReference>
<dbReference type="PANTHER" id="PTHR47934:SF6">
    <property type="entry name" value="MITOCHONDRIAL GROUP I INTRON SPLICING FACTOR CCM1-RELATED"/>
    <property type="match status" value="1"/>
</dbReference>
<dbReference type="SUPFAM" id="SSF81901">
    <property type="entry name" value="HCP-like"/>
    <property type="match status" value="1"/>
</dbReference>
<name>A0A9N9G5J3_9GLOM</name>
<dbReference type="Proteomes" id="UP000789831">
    <property type="component" value="Unassembled WGS sequence"/>
</dbReference>
<feature type="repeat" description="PPR" evidence="1">
    <location>
        <begin position="374"/>
        <end position="408"/>
    </location>
</feature>
<dbReference type="Gene3D" id="1.25.40.10">
    <property type="entry name" value="Tetratricopeptide repeat domain"/>
    <property type="match status" value="4"/>
</dbReference>
<dbReference type="InterPro" id="IPR011990">
    <property type="entry name" value="TPR-like_helical_dom_sf"/>
</dbReference>
<dbReference type="GO" id="GO:0007005">
    <property type="term" value="P:mitochondrion organization"/>
    <property type="evidence" value="ECO:0007669"/>
    <property type="project" value="TreeGrafter"/>
</dbReference>
<dbReference type="PANTHER" id="PTHR47934">
    <property type="entry name" value="PENTATRICOPEPTIDE REPEAT-CONTAINING PROTEIN PET309, MITOCHONDRIAL"/>
    <property type="match status" value="1"/>
</dbReference>
<dbReference type="InterPro" id="IPR051114">
    <property type="entry name" value="Mito_RNA_Proc_CCM1"/>
</dbReference>
<gene>
    <name evidence="2" type="ORF">AGERDE_LOCUS8219</name>
</gene>
<keyword evidence="3" id="KW-1185">Reference proteome</keyword>
<organism evidence="2 3">
    <name type="scientific">Ambispora gerdemannii</name>
    <dbReference type="NCBI Taxonomy" id="144530"/>
    <lineage>
        <taxon>Eukaryota</taxon>
        <taxon>Fungi</taxon>
        <taxon>Fungi incertae sedis</taxon>
        <taxon>Mucoromycota</taxon>
        <taxon>Glomeromycotina</taxon>
        <taxon>Glomeromycetes</taxon>
        <taxon>Archaeosporales</taxon>
        <taxon>Ambisporaceae</taxon>
        <taxon>Ambispora</taxon>
    </lineage>
</organism>
<proteinExistence type="predicted"/>
<protein>
    <submittedName>
        <fullName evidence="2">699_t:CDS:1</fullName>
    </submittedName>
</protein>
<reference evidence="2" key="1">
    <citation type="submission" date="2021-06" db="EMBL/GenBank/DDBJ databases">
        <authorList>
            <person name="Kallberg Y."/>
            <person name="Tangrot J."/>
            <person name="Rosling A."/>
        </authorList>
    </citation>
    <scope>NUCLEOTIDE SEQUENCE</scope>
    <source>
        <strain evidence="2">MT106</strain>
    </source>
</reference>
<dbReference type="Pfam" id="PF13812">
    <property type="entry name" value="PPR_3"/>
    <property type="match status" value="3"/>
</dbReference>
<sequence length="691" mass="81504">MKDTKNINKNFKCYFQRKKMMIESVAAIFWTRRLKRCLNKGGGRFLLRSEFQNYSTLIREKIPQNEKIESRIFSLKESKDLISIYSLSLLELYIFRIMVLEFFGKSHEAIVTFIDCLEKKIRFSIRFHYIIRDKILRNDGYLMLYFYNEVLKKNIKIGDSQEAVSAKIDNALKKHTVENIYGYYQRLKKTTTLHQQVYDEILDRFAAYPEYEKIALECYEEMKVLNYFPCTYTCNRLLRRLSETIGYGFDKEVPVIYVDMMEYGRKPNLATFNILMGFYARRRNYNNFWRIYQLLREANLEANKITYQIILKILEQPLPHSQLIANTIEHLEKLKIKPDERTLNALLAGFGNIGDVIGAGKVLDMYKIHSIVPSINTYNILLKNLLTFGLTRMAVKIYEQMLKNGPPPDLITYNLVLNIYTREKHLRYMKYVNMAEDVLNTMLANKVYPDIFTCNMLLIANSRRSRVDGIKKILEIMLEQQLYPNVHTLSIFIHIFVKAGKVKTARQLYTKLIENARFKHEKKAHAIMSTNLIHGYLHYYQDFVTAESLFQDMIENRIIPTIITFNTLIYAYTHRSTLNIKKAIKLFTEMETKYKVAPDAATFHHMITGYMAIGEVDKALEVYYEMYRRGIKPSDTVLSRIHFEINYILMGGDKAKEEKKSKDSINIETIETKDYTYIEEKETNISIIIKK</sequence>
<comment type="caution">
    <text evidence="2">The sequence shown here is derived from an EMBL/GenBank/DDBJ whole genome shotgun (WGS) entry which is preliminary data.</text>
</comment>
<dbReference type="GO" id="GO:0003729">
    <property type="term" value="F:mRNA binding"/>
    <property type="evidence" value="ECO:0007669"/>
    <property type="project" value="TreeGrafter"/>
</dbReference>
<evidence type="ECO:0000313" key="2">
    <source>
        <dbReference type="EMBL" id="CAG8582979.1"/>
    </source>
</evidence>
<dbReference type="InterPro" id="IPR002885">
    <property type="entry name" value="PPR_rpt"/>
</dbReference>
<dbReference type="Pfam" id="PF13041">
    <property type="entry name" value="PPR_2"/>
    <property type="match status" value="2"/>
</dbReference>
<dbReference type="AlphaFoldDB" id="A0A9N9G5J3"/>